<evidence type="ECO:0000313" key="2">
    <source>
        <dbReference type="Proteomes" id="UP000250235"/>
    </source>
</evidence>
<dbReference type="Proteomes" id="UP000250235">
    <property type="component" value="Unassembled WGS sequence"/>
</dbReference>
<protein>
    <submittedName>
        <fullName evidence="1">Uncharacterized protein</fullName>
    </submittedName>
</protein>
<dbReference type="AlphaFoldDB" id="A0A2Z7DE24"/>
<sequence length="77" mass="8476">MLAWLHCFNNFLVVKNSRTARKTSNPTISHDVLKNNEPYPSGPGALSLSVLNKEILTSSIETKAVSESQHARSRQGP</sequence>
<evidence type="ECO:0000313" key="1">
    <source>
        <dbReference type="EMBL" id="KZV55612.1"/>
    </source>
</evidence>
<name>A0A2Z7DE24_9LAMI</name>
<accession>A0A2Z7DE24</accession>
<dbReference type="EMBL" id="KQ988490">
    <property type="protein sequence ID" value="KZV55612.1"/>
    <property type="molecule type" value="Genomic_DNA"/>
</dbReference>
<proteinExistence type="predicted"/>
<reference evidence="1 2" key="1">
    <citation type="journal article" date="2015" name="Proc. Natl. Acad. Sci. U.S.A.">
        <title>The resurrection genome of Boea hygrometrica: A blueprint for survival of dehydration.</title>
        <authorList>
            <person name="Xiao L."/>
            <person name="Yang G."/>
            <person name="Zhang L."/>
            <person name="Yang X."/>
            <person name="Zhao S."/>
            <person name="Ji Z."/>
            <person name="Zhou Q."/>
            <person name="Hu M."/>
            <person name="Wang Y."/>
            <person name="Chen M."/>
            <person name="Xu Y."/>
            <person name="Jin H."/>
            <person name="Xiao X."/>
            <person name="Hu G."/>
            <person name="Bao F."/>
            <person name="Hu Y."/>
            <person name="Wan P."/>
            <person name="Li L."/>
            <person name="Deng X."/>
            <person name="Kuang T."/>
            <person name="Xiang C."/>
            <person name="Zhu J.K."/>
            <person name="Oliver M.J."/>
            <person name="He Y."/>
        </authorList>
    </citation>
    <scope>NUCLEOTIDE SEQUENCE [LARGE SCALE GENOMIC DNA]</scope>
    <source>
        <strain evidence="2">cv. XS01</strain>
    </source>
</reference>
<gene>
    <name evidence="1" type="ORF">F511_34394</name>
</gene>
<keyword evidence="2" id="KW-1185">Reference proteome</keyword>
<organism evidence="1 2">
    <name type="scientific">Dorcoceras hygrometricum</name>
    <dbReference type="NCBI Taxonomy" id="472368"/>
    <lineage>
        <taxon>Eukaryota</taxon>
        <taxon>Viridiplantae</taxon>
        <taxon>Streptophyta</taxon>
        <taxon>Embryophyta</taxon>
        <taxon>Tracheophyta</taxon>
        <taxon>Spermatophyta</taxon>
        <taxon>Magnoliopsida</taxon>
        <taxon>eudicotyledons</taxon>
        <taxon>Gunneridae</taxon>
        <taxon>Pentapetalae</taxon>
        <taxon>asterids</taxon>
        <taxon>lamiids</taxon>
        <taxon>Lamiales</taxon>
        <taxon>Gesneriaceae</taxon>
        <taxon>Didymocarpoideae</taxon>
        <taxon>Trichosporeae</taxon>
        <taxon>Loxocarpinae</taxon>
        <taxon>Dorcoceras</taxon>
    </lineage>
</organism>